<gene>
    <name evidence="2" type="ORF">HNY73_007284</name>
</gene>
<dbReference type="Proteomes" id="UP000807504">
    <property type="component" value="Unassembled WGS sequence"/>
</dbReference>
<evidence type="ECO:0000313" key="2">
    <source>
        <dbReference type="EMBL" id="KAF8789343.1"/>
    </source>
</evidence>
<dbReference type="AlphaFoldDB" id="A0A8T0FKH1"/>
<protein>
    <submittedName>
        <fullName evidence="2">Uncharacterized protein</fullName>
    </submittedName>
</protein>
<dbReference type="EMBL" id="JABXBU010000012">
    <property type="protein sequence ID" value="KAF8789343.1"/>
    <property type="molecule type" value="Genomic_DNA"/>
</dbReference>
<sequence length="498" mass="56212">MHLTDKKSKKASSAVNEQSNVSQASDFQQRRPKIFSKQACSKEIVDPPCDSGACKCETSQSKRTVDHKSSYTRYQNVDSRKIGGRARSPRCSRRTSKRKKNHILSAKKKFSQINFPLQYFPGYHSNVNPALLLHGSPNPVQNQVCAYPRQYPENRIWDQNIVMSQNYPNPLPVHLATYPHNLQGPLLSVRAAAQPVVLMSHSREPHLNPMPSIMTNAAPMRYPQHSTVYQTRMPPTKTNTTNMQYTKRSSHYKNHTPRFSTNAKAMRHFQPPQATTPIALLRIQSPQGVIQNRFFSSPKIPDQDLKFSAIQPQNPAPQGTISHHTVTSNVEQSKNVMKFEEFAKRAHYSKKNMLSIEIPPAIKSFFPLYSTPQNEIAVRQLQYVPIQFPTPAGYICFGSSIGMRRAIIPHQSYQYMRASHQSAPYSFPYVPPVVTGEVSPVLAVKDNVLNQYGSQAFSSIHSGIQVENITSCGEQHQPVVQNLIAAQQYQDPKTTCDE</sequence>
<reference evidence="2" key="1">
    <citation type="journal article" date="2020" name="bioRxiv">
        <title>Chromosome-level reference genome of the European wasp spider Argiope bruennichi: a resource for studies on range expansion and evolutionary adaptation.</title>
        <authorList>
            <person name="Sheffer M.M."/>
            <person name="Hoppe A."/>
            <person name="Krehenwinkel H."/>
            <person name="Uhl G."/>
            <person name="Kuss A.W."/>
            <person name="Jensen L."/>
            <person name="Jensen C."/>
            <person name="Gillespie R.G."/>
            <person name="Hoff K.J."/>
            <person name="Prost S."/>
        </authorList>
    </citation>
    <scope>NUCLEOTIDE SEQUENCE</scope>
</reference>
<accession>A0A8T0FKH1</accession>
<name>A0A8T0FKH1_ARGBR</name>
<comment type="caution">
    <text evidence="2">The sequence shown here is derived from an EMBL/GenBank/DDBJ whole genome shotgun (WGS) entry which is preliminary data.</text>
</comment>
<evidence type="ECO:0000313" key="3">
    <source>
        <dbReference type="Proteomes" id="UP000807504"/>
    </source>
</evidence>
<evidence type="ECO:0000256" key="1">
    <source>
        <dbReference type="SAM" id="MobiDB-lite"/>
    </source>
</evidence>
<feature type="compositionally biased region" description="Basic residues" evidence="1">
    <location>
        <begin position="82"/>
        <end position="101"/>
    </location>
</feature>
<feature type="region of interest" description="Disordered" evidence="1">
    <location>
        <begin position="79"/>
        <end position="101"/>
    </location>
</feature>
<proteinExistence type="predicted"/>
<feature type="compositionally biased region" description="Polar residues" evidence="1">
    <location>
        <begin position="236"/>
        <end position="247"/>
    </location>
</feature>
<organism evidence="2 3">
    <name type="scientific">Argiope bruennichi</name>
    <name type="common">Wasp spider</name>
    <name type="synonym">Aranea bruennichi</name>
    <dbReference type="NCBI Taxonomy" id="94029"/>
    <lineage>
        <taxon>Eukaryota</taxon>
        <taxon>Metazoa</taxon>
        <taxon>Ecdysozoa</taxon>
        <taxon>Arthropoda</taxon>
        <taxon>Chelicerata</taxon>
        <taxon>Arachnida</taxon>
        <taxon>Araneae</taxon>
        <taxon>Araneomorphae</taxon>
        <taxon>Entelegynae</taxon>
        <taxon>Araneoidea</taxon>
        <taxon>Araneidae</taxon>
        <taxon>Argiope</taxon>
    </lineage>
</organism>
<keyword evidence="3" id="KW-1185">Reference proteome</keyword>
<reference evidence="2" key="2">
    <citation type="submission" date="2020-06" db="EMBL/GenBank/DDBJ databases">
        <authorList>
            <person name="Sheffer M."/>
        </authorList>
    </citation>
    <scope>NUCLEOTIDE SEQUENCE</scope>
</reference>
<feature type="compositionally biased region" description="Polar residues" evidence="1">
    <location>
        <begin position="11"/>
        <end position="27"/>
    </location>
</feature>
<feature type="region of interest" description="Disordered" evidence="1">
    <location>
        <begin position="1"/>
        <end position="32"/>
    </location>
</feature>
<feature type="region of interest" description="Disordered" evidence="1">
    <location>
        <begin position="230"/>
        <end position="254"/>
    </location>
</feature>